<reference evidence="7 8" key="1">
    <citation type="submission" date="2018-09" db="EMBL/GenBank/DDBJ databases">
        <title>YIM 75000 draft genome.</title>
        <authorList>
            <person name="Tang S."/>
            <person name="Feng Y."/>
        </authorList>
    </citation>
    <scope>NUCLEOTIDE SEQUENCE [LARGE SCALE GENOMIC DNA]</scope>
    <source>
        <strain evidence="7 8">YIM 75000</strain>
    </source>
</reference>
<dbReference type="RefSeq" id="WP_119950384.1">
    <property type="nucleotide sequence ID" value="NZ_QZEZ01000004.1"/>
</dbReference>
<comment type="similarity">
    <text evidence="1">Belongs to the LysR transcriptional regulatory family.</text>
</comment>
<keyword evidence="2" id="KW-0805">Transcription regulation</keyword>
<keyword evidence="8" id="KW-1185">Reference proteome</keyword>
<dbReference type="OrthoDB" id="3252676at2"/>
<evidence type="ECO:0000256" key="4">
    <source>
        <dbReference type="ARBA" id="ARBA00023159"/>
    </source>
</evidence>
<evidence type="ECO:0000256" key="3">
    <source>
        <dbReference type="ARBA" id="ARBA00023125"/>
    </source>
</evidence>
<dbReference type="Gene3D" id="3.40.190.290">
    <property type="match status" value="1"/>
</dbReference>
<dbReference type="InterPro" id="IPR036388">
    <property type="entry name" value="WH-like_DNA-bd_sf"/>
</dbReference>
<evidence type="ECO:0000256" key="2">
    <source>
        <dbReference type="ARBA" id="ARBA00023015"/>
    </source>
</evidence>
<dbReference type="AlphaFoldDB" id="A0A3A3YWH7"/>
<evidence type="ECO:0000256" key="5">
    <source>
        <dbReference type="ARBA" id="ARBA00023163"/>
    </source>
</evidence>
<dbReference type="Proteomes" id="UP000265614">
    <property type="component" value="Unassembled WGS sequence"/>
</dbReference>
<dbReference type="SUPFAM" id="SSF46785">
    <property type="entry name" value="Winged helix' DNA-binding domain"/>
    <property type="match status" value="1"/>
</dbReference>
<dbReference type="GO" id="GO:0003677">
    <property type="term" value="F:DNA binding"/>
    <property type="evidence" value="ECO:0007669"/>
    <property type="project" value="UniProtKB-KW"/>
</dbReference>
<protein>
    <submittedName>
        <fullName evidence="7">LysR family transcriptional regulator ArgP</fullName>
    </submittedName>
</protein>
<organism evidence="7 8">
    <name type="scientific">Vallicoccus soli</name>
    <dbReference type="NCBI Taxonomy" id="2339232"/>
    <lineage>
        <taxon>Bacteria</taxon>
        <taxon>Bacillati</taxon>
        <taxon>Actinomycetota</taxon>
        <taxon>Actinomycetes</taxon>
        <taxon>Motilibacterales</taxon>
        <taxon>Vallicoccaceae</taxon>
        <taxon>Vallicoccus</taxon>
    </lineage>
</organism>
<dbReference type="InterPro" id="IPR000847">
    <property type="entry name" value="LysR_HTH_N"/>
</dbReference>
<dbReference type="InterPro" id="IPR050176">
    <property type="entry name" value="LTTR"/>
</dbReference>
<dbReference type="InterPro" id="IPR017685">
    <property type="entry name" value="ArgP"/>
</dbReference>
<keyword evidence="5" id="KW-0804">Transcription</keyword>
<evidence type="ECO:0000313" key="7">
    <source>
        <dbReference type="EMBL" id="RJK95958.1"/>
    </source>
</evidence>
<keyword evidence="4" id="KW-0010">Activator</keyword>
<evidence type="ECO:0000259" key="6">
    <source>
        <dbReference type="PROSITE" id="PS50931"/>
    </source>
</evidence>
<sequence length="300" mass="32032">MTLGPDLDLAHLRALAAAVDEGSLDGAARRLHVTPSAVSQRLKALETAAGRVLLVRSRPVRPTASGEALLRLARQVELLTADAAALLEGTGPGRAPVVPVAVNADSLSTWVLPALAPLAGELCLELHREDQARTGDLLRSGAVMAAVTSEAAPVPGCSVERLGAMRYRPRAARSFAERWFPEGATPAALAAAPVVVFDRDDRLQHDYLHRRARGREVPRPPQHRVPASADFLEAVRLGYGWGMLPDLQLGAADGGLVVLDPRGAVDVALHWQQWKLRSPALDRVAAAVLAAGREHLHRPR</sequence>
<feature type="domain" description="HTH lysR-type" evidence="6">
    <location>
        <begin position="7"/>
        <end position="63"/>
    </location>
</feature>
<keyword evidence="3" id="KW-0238">DNA-binding</keyword>
<dbReference type="NCBIfam" id="NF002964">
    <property type="entry name" value="PRK03635.1"/>
    <property type="match status" value="1"/>
</dbReference>
<dbReference type="SUPFAM" id="SSF53850">
    <property type="entry name" value="Periplasmic binding protein-like II"/>
    <property type="match status" value="1"/>
</dbReference>
<dbReference type="InterPro" id="IPR036390">
    <property type="entry name" value="WH_DNA-bd_sf"/>
</dbReference>
<dbReference type="PANTHER" id="PTHR30579:SF2">
    <property type="entry name" value="HTH-TYPE TRANSCRIPTIONAL REGULATOR ARGP"/>
    <property type="match status" value="1"/>
</dbReference>
<dbReference type="PANTHER" id="PTHR30579">
    <property type="entry name" value="TRANSCRIPTIONAL REGULATOR"/>
    <property type="match status" value="1"/>
</dbReference>
<accession>A0A3A3YWH7</accession>
<comment type="caution">
    <text evidence="7">The sequence shown here is derived from an EMBL/GenBank/DDBJ whole genome shotgun (WGS) entry which is preliminary data.</text>
</comment>
<evidence type="ECO:0000313" key="8">
    <source>
        <dbReference type="Proteomes" id="UP000265614"/>
    </source>
</evidence>
<dbReference type="NCBIfam" id="TIGR03298">
    <property type="entry name" value="argP"/>
    <property type="match status" value="1"/>
</dbReference>
<dbReference type="Gene3D" id="1.10.10.10">
    <property type="entry name" value="Winged helix-like DNA-binding domain superfamily/Winged helix DNA-binding domain"/>
    <property type="match status" value="1"/>
</dbReference>
<dbReference type="EMBL" id="QZEZ01000004">
    <property type="protein sequence ID" value="RJK95958.1"/>
    <property type="molecule type" value="Genomic_DNA"/>
</dbReference>
<name>A0A3A3YWH7_9ACTN</name>
<dbReference type="GO" id="GO:0003700">
    <property type="term" value="F:DNA-binding transcription factor activity"/>
    <property type="evidence" value="ECO:0007669"/>
    <property type="project" value="InterPro"/>
</dbReference>
<evidence type="ECO:0000256" key="1">
    <source>
        <dbReference type="ARBA" id="ARBA00009437"/>
    </source>
</evidence>
<dbReference type="PROSITE" id="PS50931">
    <property type="entry name" value="HTH_LYSR"/>
    <property type="match status" value="1"/>
</dbReference>
<dbReference type="Pfam" id="PF00126">
    <property type="entry name" value="HTH_1"/>
    <property type="match status" value="1"/>
</dbReference>
<proteinExistence type="inferred from homology"/>
<gene>
    <name evidence="7" type="ORF">D5H78_10220</name>
</gene>